<feature type="domain" description="EAL" evidence="4">
    <location>
        <begin position="594"/>
        <end position="846"/>
    </location>
</feature>
<dbReference type="SUPFAM" id="SSF141868">
    <property type="entry name" value="EAL domain-like"/>
    <property type="match status" value="1"/>
</dbReference>
<dbReference type="InterPro" id="IPR013655">
    <property type="entry name" value="PAS_fold_3"/>
</dbReference>
<dbReference type="Proteomes" id="UP001058533">
    <property type="component" value="Chromosome"/>
</dbReference>
<dbReference type="CDD" id="cd01949">
    <property type="entry name" value="GGDEF"/>
    <property type="match status" value="1"/>
</dbReference>
<dbReference type="InterPro" id="IPR000700">
    <property type="entry name" value="PAS-assoc_C"/>
</dbReference>
<evidence type="ECO:0000259" key="5">
    <source>
        <dbReference type="PROSITE" id="PS50887"/>
    </source>
</evidence>
<dbReference type="InterPro" id="IPR035965">
    <property type="entry name" value="PAS-like_dom_sf"/>
</dbReference>
<evidence type="ECO:0000256" key="1">
    <source>
        <dbReference type="SAM" id="MobiDB-lite"/>
    </source>
</evidence>
<dbReference type="SUPFAM" id="SSF55073">
    <property type="entry name" value="Nucleotide cyclase"/>
    <property type="match status" value="1"/>
</dbReference>
<proteinExistence type="predicted"/>
<keyword evidence="7" id="KW-1185">Reference proteome</keyword>
<feature type="domain" description="PAC" evidence="3">
    <location>
        <begin position="114"/>
        <end position="166"/>
    </location>
</feature>
<dbReference type="InterPro" id="IPR043128">
    <property type="entry name" value="Rev_trsase/Diguanyl_cyclase"/>
</dbReference>
<dbReference type="SMART" id="SM00267">
    <property type="entry name" value="GGDEF"/>
    <property type="match status" value="1"/>
</dbReference>
<dbReference type="InterPro" id="IPR000160">
    <property type="entry name" value="GGDEF_dom"/>
</dbReference>
<dbReference type="PROSITE" id="PS50112">
    <property type="entry name" value="PAS"/>
    <property type="match status" value="2"/>
</dbReference>
<dbReference type="SMART" id="SM00091">
    <property type="entry name" value="PAS"/>
    <property type="match status" value="3"/>
</dbReference>
<evidence type="ECO:0000259" key="4">
    <source>
        <dbReference type="PROSITE" id="PS50883"/>
    </source>
</evidence>
<dbReference type="RefSeq" id="WP_256505178.1">
    <property type="nucleotide sequence ID" value="NZ_CP101740.1"/>
</dbReference>
<dbReference type="PROSITE" id="PS50887">
    <property type="entry name" value="GGDEF"/>
    <property type="match status" value="1"/>
</dbReference>
<organism evidence="6 7">
    <name type="scientific">Sphingomonas qomolangmaensis</name>
    <dbReference type="NCBI Taxonomy" id="2918765"/>
    <lineage>
        <taxon>Bacteria</taxon>
        <taxon>Pseudomonadati</taxon>
        <taxon>Pseudomonadota</taxon>
        <taxon>Alphaproteobacteria</taxon>
        <taxon>Sphingomonadales</taxon>
        <taxon>Sphingomonadaceae</taxon>
        <taxon>Sphingomonas</taxon>
    </lineage>
</organism>
<dbReference type="Pfam" id="PF00563">
    <property type="entry name" value="EAL"/>
    <property type="match status" value="1"/>
</dbReference>
<dbReference type="Gene3D" id="3.30.70.270">
    <property type="match status" value="1"/>
</dbReference>
<dbReference type="PANTHER" id="PTHR44757:SF2">
    <property type="entry name" value="BIOFILM ARCHITECTURE MAINTENANCE PROTEIN MBAA"/>
    <property type="match status" value="1"/>
</dbReference>
<feature type="domain" description="PAC" evidence="3">
    <location>
        <begin position="240"/>
        <end position="292"/>
    </location>
</feature>
<feature type="domain" description="GGDEF" evidence="5">
    <location>
        <begin position="453"/>
        <end position="585"/>
    </location>
</feature>
<evidence type="ECO:0000259" key="3">
    <source>
        <dbReference type="PROSITE" id="PS50113"/>
    </source>
</evidence>
<gene>
    <name evidence="6" type="ORF">NMP03_09755</name>
</gene>
<dbReference type="InterPro" id="IPR000014">
    <property type="entry name" value="PAS"/>
</dbReference>
<dbReference type="CDD" id="cd01948">
    <property type="entry name" value="EAL"/>
    <property type="match status" value="1"/>
</dbReference>
<dbReference type="PANTHER" id="PTHR44757">
    <property type="entry name" value="DIGUANYLATE CYCLASE DGCP"/>
    <property type="match status" value="1"/>
</dbReference>
<dbReference type="Gene3D" id="3.20.20.450">
    <property type="entry name" value="EAL domain"/>
    <property type="match status" value="1"/>
</dbReference>
<dbReference type="NCBIfam" id="TIGR00229">
    <property type="entry name" value="sensory_box"/>
    <property type="match status" value="3"/>
</dbReference>
<dbReference type="EMBL" id="CP101740">
    <property type="protein sequence ID" value="UUL81496.1"/>
    <property type="molecule type" value="Genomic_DNA"/>
</dbReference>
<dbReference type="SUPFAM" id="SSF55785">
    <property type="entry name" value="PYP-like sensor domain (PAS domain)"/>
    <property type="match status" value="3"/>
</dbReference>
<feature type="domain" description="PAS" evidence="2">
    <location>
        <begin position="41"/>
        <end position="111"/>
    </location>
</feature>
<evidence type="ECO:0000259" key="2">
    <source>
        <dbReference type="PROSITE" id="PS50112"/>
    </source>
</evidence>
<feature type="region of interest" description="Disordered" evidence="1">
    <location>
        <begin position="1"/>
        <end position="21"/>
    </location>
</feature>
<dbReference type="InterPro" id="IPR029787">
    <property type="entry name" value="Nucleotide_cyclase"/>
</dbReference>
<dbReference type="SMART" id="SM00086">
    <property type="entry name" value="PAC"/>
    <property type="match status" value="3"/>
</dbReference>
<dbReference type="InterPro" id="IPR035919">
    <property type="entry name" value="EAL_sf"/>
</dbReference>
<evidence type="ECO:0000313" key="7">
    <source>
        <dbReference type="Proteomes" id="UP001058533"/>
    </source>
</evidence>
<dbReference type="CDD" id="cd00130">
    <property type="entry name" value="PAS"/>
    <property type="match status" value="2"/>
</dbReference>
<dbReference type="SMART" id="SM00052">
    <property type="entry name" value="EAL"/>
    <property type="match status" value="1"/>
</dbReference>
<dbReference type="PROSITE" id="PS50883">
    <property type="entry name" value="EAL"/>
    <property type="match status" value="1"/>
</dbReference>
<dbReference type="NCBIfam" id="TIGR00254">
    <property type="entry name" value="GGDEF"/>
    <property type="match status" value="1"/>
</dbReference>
<name>A0ABY5L9T9_9SPHN</name>
<accession>A0ABY5L9T9</accession>
<reference evidence="6" key="1">
    <citation type="submission" date="2022-07" db="EMBL/GenBank/DDBJ databases">
        <title>Sphingomonas sp. nov., a novel bacterium isolated from the north slope of the Mount Everest.</title>
        <authorList>
            <person name="Cui X."/>
            <person name="Liu Y."/>
        </authorList>
    </citation>
    <scope>NUCLEOTIDE SEQUENCE</scope>
    <source>
        <strain evidence="6">S5-59</strain>
    </source>
</reference>
<dbReference type="Gene3D" id="3.30.450.20">
    <property type="entry name" value="PAS domain"/>
    <property type="match status" value="3"/>
</dbReference>
<dbReference type="InterPro" id="IPR052155">
    <property type="entry name" value="Biofilm_reg_signaling"/>
</dbReference>
<protein>
    <submittedName>
        <fullName evidence="6">EAL domain-containing protein</fullName>
    </submittedName>
</protein>
<dbReference type="InterPro" id="IPR001633">
    <property type="entry name" value="EAL_dom"/>
</dbReference>
<dbReference type="InterPro" id="IPR001610">
    <property type="entry name" value="PAC"/>
</dbReference>
<dbReference type="PROSITE" id="PS50113">
    <property type="entry name" value="PAC"/>
    <property type="match status" value="3"/>
</dbReference>
<feature type="domain" description="PAS" evidence="2">
    <location>
        <begin position="167"/>
        <end position="237"/>
    </location>
</feature>
<feature type="domain" description="PAC" evidence="3">
    <location>
        <begin position="369"/>
        <end position="422"/>
    </location>
</feature>
<dbReference type="Pfam" id="PF00990">
    <property type="entry name" value="GGDEF"/>
    <property type="match status" value="1"/>
</dbReference>
<dbReference type="Pfam" id="PF08447">
    <property type="entry name" value="PAS_3"/>
    <property type="match status" value="2"/>
</dbReference>
<sequence>MQYLPNRKASRDVPAEPDEALSDRHREALAAALTPLVEQIAHDDLKAVLSRARVGIMHRDLDRRVLIVNEAYCKLVGRSAQQLDGLEFAAFTHPDDVAQSCRIFAENFDRGTPFEIEKRYIRPDGTAVWCSVHVSFVADAAGKPQSTIVVASDITARRNAEEELRENEEHYRHTVELNPQISWTAGADGAVLDVSSRWHRITGIAKTDAMGERWIAALHPDDVPRTRTQWAASVANARPLDIEYRLRTSSGAYRWFRGRAAARVDAAGAVVKWYGTLEDVHDRRLAQDELRHSEERFRLAAQAANLGIWDYDVASGRREWSSEFRAMLGLPPETEPSVATAMTLVVPEDRHLLDALVDAAWAGDNDARSEIIVRVRRADDNAMRWMRTAGWRMQTASGQLARIVVTIRDVTDERTAEERIRWAANHDALTGIANRFRFTERLEQAIARSKPGREVALVLLDIDRLKEINDTIGHDAGDALLRAFAARLDAAFGSGTVVGRLGGDEFAVLLTGVAEPDLTGLTEAALEALRHPVEYDGHAWDIQATAGVSIYPRDGACADELLKSADIALYVGKSNRRGEVSVFEPAMRAGIQRRTSMLHVARMVVKEARAVPFYQPKVALDTRRITGFEALMRWHHDTLGVQGPDTVSAAFEDLRLAAALSDRMIDRVAHDLRGWIDRGLCPGHVAINLAPAEFRDDKLVDRVIGPFNRLGVPLEYVELEITETVLLGRDTDKVATTLAALRDHGVKIALDDFGTGFASLSHLKLFPVDVIKIDKSFVANMCQQRDDAAIVEAVVGLAHRLKMEVVAEGIERESEARYLSELGCTYGQGYLFGRAVPAAAVPALLG</sequence>
<evidence type="ECO:0000313" key="6">
    <source>
        <dbReference type="EMBL" id="UUL81496.1"/>
    </source>
</evidence>